<dbReference type="AlphaFoldDB" id="A0AA39WG60"/>
<evidence type="ECO:0000259" key="1">
    <source>
        <dbReference type="PROSITE" id="PS50097"/>
    </source>
</evidence>
<proteinExistence type="predicted"/>
<organism evidence="2 3">
    <name type="scientific">Lasiodiplodia hormozganensis</name>
    <dbReference type="NCBI Taxonomy" id="869390"/>
    <lineage>
        <taxon>Eukaryota</taxon>
        <taxon>Fungi</taxon>
        <taxon>Dikarya</taxon>
        <taxon>Ascomycota</taxon>
        <taxon>Pezizomycotina</taxon>
        <taxon>Dothideomycetes</taxon>
        <taxon>Dothideomycetes incertae sedis</taxon>
        <taxon>Botryosphaeriales</taxon>
        <taxon>Botryosphaeriaceae</taxon>
        <taxon>Lasiodiplodia</taxon>
    </lineage>
</organism>
<dbReference type="PANTHER" id="PTHR47843:SF5">
    <property type="entry name" value="BTB_POZ DOMAIN PROTEIN"/>
    <property type="match status" value="1"/>
</dbReference>
<dbReference type="InterPro" id="IPR011333">
    <property type="entry name" value="SKP1/BTB/POZ_sf"/>
</dbReference>
<dbReference type="PANTHER" id="PTHR47843">
    <property type="entry name" value="BTB DOMAIN-CONTAINING PROTEIN-RELATED"/>
    <property type="match status" value="1"/>
</dbReference>
<dbReference type="Pfam" id="PF00651">
    <property type="entry name" value="BTB"/>
    <property type="match status" value="1"/>
</dbReference>
<dbReference type="Proteomes" id="UP001175001">
    <property type="component" value="Unassembled WGS sequence"/>
</dbReference>
<dbReference type="SMART" id="SM00225">
    <property type="entry name" value="BTB"/>
    <property type="match status" value="1"/>
</dbReference>
<evidence type="ECO:0000313" key="3">
    <source>
        <dbReference type="Proteomes" id="UP001175001"/>
    </source>
</evidence>
<dbReference type="SUPFAM" id="SSF54695">
    <property type="entry name" value="POZ domain"/>
    <property type="match status" value="1"/>
</dbReference>
<sequence length="265" mass="29377">MAASQGASFPTLATGLEKYLLSGEYSDMRIKCGDTVHNVHRAIVCAQSPFFANALKKEHNFKESQSNMVELDDDVATTVQAAIEFMYAQDYHYPESHMTTEERIDFCLSVYTFAGKCGIGGLRELCKGEIDGLLNDKGNGINPKDLLRIIGTAYNKTPENDNILRPALIKIASANLPALVHEANFLDIAEAAETFTATLLSTVSAGGRFDSAGDREVHEYICPECTYRVVMKLCEDEDTVFIQYTWCPSCGEKFTNLQWKRSLKG</sequence>
<evidence type="ECO:0000313" key="2">
    <source>
        <dbReference type="EMBL" id="KAK0614773.1"/>
    </source>
</evidence>
<comment type="caution">
    <text evidence="2">The sequence shown here is derived from an EMBL/GenBank/DDBJ whole genome shotgun (WGS) entry which is preliminary data.</text>
</comment>
<keyword evidence="3" id="KW-1185">Reference proteome</keyword>
<gene>
    <name evidence="2" type="ORF">DIS24_g11929</name>
</gene>
<feature type="domain" description="BTB" evidence="1">
    <location>
        <begin position="26"/>
        <end position="95"/>
    </location>
</feature>
<name>A0AA39WG60_9PEZI</name>
<dbReference type="Gene3D" id="3.30.710.10">
    <property type="entry name" value="Potassium Channel Kv1.1, Chain A"/>
    <property type="match status" value="1"/>
</dbReference>
<reference evidence="2" key="1">
    <citation type="submission" date="2023-06" db="EMBL/GenBank/DDBJ databases">
        <title>Multi-omics analyses reveal the molecular pathogenesis toolkit of Lasiodiplodia hormozganensis, a cross-kingdom pathogen.</title>
        <authorList>
            <person name="Felix C."/>
            <person name="Meneses R."/>
            <person name="Goncalves M.F.M."/>
            <person name="Tilleman L."/>
            <person name="Duarte A.S."/>
            <person name="Jorrin-Novo J.V."/>
            <person name="Van De Peer Y."/>
            <person name="Deforce D."/>
            <person name="Van Nieuwerburgh F."/>
            <person name="Esteves A.C."/>
            <person name="Alves A."/>
        </authorList>
    </citation>
    <scope>NUCLEOTIDE SEQUENCE</scope>
    <source>
        <strain evidence="2">CBS 339.90</strain>
    </source>
</reference>
<accession>A0AA39WG60</accession>
<dbReference type="CDD" id="cd18186">
    <property type="entry name" value="BTB_POZ_ZBTB_KLHL-like"/>
    <property type="match status" value="1"/>
</dbReference>
<dbReference type="PROSITE" id="PS50097">
    <property type="entry name" value="BTB"/>
    <property type="match status" value="1"/>
</dbReference>
<dbReference type="EMBL" id="JAUJDW010000204">
    <property type="protein sequence ID" value="KAK0614773.1"/>
    <property type="molecule type" value="Genomic_DNA"/>
</dbReference>
<dbReference type="InterPro" id="IPR000210">
    <property type="entry name" value="BTB/POZ_dom"/>
</dbReference>
<protein>
    <recommendedName>
        <fullName evidence="1">BTB domain-containing protein</fullName>
    </recommendedName>
</protein>